<keyword evidence="3" id="KW-1185">Reference proteome</keyword>
<evidence type="ECO:0000313" key="2">
    <source>
        <dbReference type="EMBL" id="CAH9110210.1"/>
    </source>
</evidence>
<evidence type="ECO:0000313" key="3">
    <source>
        <dbReference type="Proteomes" id="UP001152523"/>
    </source>
</evidence>
<name>A0AAV0E057_9ASTE</name>
<protein>
    <submittedName>
        <fullName evidence="2">Uncharacterized protein</fullName>
    </submittedName>
</protein>
<accession>A0AAV0E057</accession>
<dbReference type="AlphaFoldDB" id="A0AAV0E057"/>
<reference evidence="2" key="1">
    <citation type="submission" date="2022-07" db="EMBL/GenBank/DDBJ databases">
        <authorList>
            <person name="Macas J."/>
            <person name="Novak P."/>
            <person name="Neumann P."/>
        </authorList>
    </citation>
    <scope>NUCLEOTIDE SEQUENCE</scope>
</reference>
<keyword evidence="1" id="KW-0472">Membrane</keyword>
<dbReference type="EMBL" id="CAMAPF010000167">
    <property type="protein sequence ID" value="CAH9110210.1"/>
    <property type="molecule type" value="Genomic_DNA"/>
</dbReference>
<evidence type="ECO:0000256" key="1">
    <source>
        <dbReference type="SAM" id="Phobius"/>
    </source>
</evidence>
<feature type="transmembrane region" description="Helical" evidence="1">
    <location>
        <begin position="27"/>
        <end position="53"/>
    </location>
</feature>
<comment type="caution">
    <text evidence="2">The sequence shown here is derived from an EMBL/GenBank/DDBJ whole genome shotgun (WGS) entry which is preliminary data.</text>
</comment>
<sequence>MVRVGLIFWHSLGRIQRSPMTDCHLPLRLWIASLIPMTLTMFLFKPAVLVALMDVVAVRMDERWVVEIALCFDGFRIGWTAFEEAQSRQVSRSQNLGVLGCWRYQLECRSWGSYWRSCMRRRLYHMRKFTFMSYCFLSCATRFDWGAR</sequence>
<dbReference type="Proteomes" id="UP001152523">
    <property type="component" value="Unassembled WGS sequence"/>
</dbReference>
<gene>
    <name evidence="2" type="ORF">CEPIT_LOCUS19057</name>
</gene>
<proteinExistence type="predicted"/>
<keyword evidence="1" id="KW-1133">Transmembrane helix</keyword>
<keyword evidence="1" id="KW-0812">Transmembrane</keyword>
<organism evidence="2 3">
    <name type="scientific">Cuscuta epithymum</name>
    <dbReference type="NCBI Taxonomy" id="186058"/>
    <lineage>
        <taxon>Eukaryota</taxon>
        <taxon>Viridiplantae</taxon>
        <taxon>Streptophyta</taxon>
        <taxon>Embryophyta</taxon>
        <taxon>Tracheophyta</taxon>
        <taxon>Spermatophyta</taxon>
        <taxon>Magnoliopsida</taxon>
        <taxon>eudicotyledons</taxon>
        <taxon>Gunneridae</taxon>
        <taxon>Pentapetalae</taxon>
        <taxon>asterids</taxon>
        <taxon>lamiids</taxon>
        <taxon>Solanales</taxon>
        <taxon>Convolvulaceae</taxon>
        <taxon>Cuscuteae</taxon>
        <taxon>Cuscuta</taxon>
        <taxon>Cuscuta subgen. Cuscuta</taxon>
    </lineage>
</organism>